<feature type="compositionally biased region" description="Polar residues" evidence="1">
    <location>
        <begin position="171"/>
        <end position="188"/>
    </location>
</feature>
<name>A0A0W8IG40_9MICC</name>
<protein>
    <recommendedName>
        <fullName evidence="5">GAF domain-containing protein</fullName>
    </recommendedName>
</protein>
<organism evidence="3 4">
    <name type="scientific">Nesterenkonia jeotgali</name>
    <dbReference type="NCBI Taxonomy" id="317018"/>
    <lineage>
        <taxon>Bacteria</taxon>
        <taxon>Bacillati</taxon>
        <taxon>Actinomycetota</taxon>
        <taxon>Actinomycetes</taxon>
        <taxon>Micrococcales</taxon>
        <taxon>Micrococcaceae</taxon>
        <taxon>Nesterenkonia</taxon>
    </lineage>
</organism>
<reference evidence="4" key="1">
    <citation type="submission" date="2015-12" db="EMBL/GenBank/DDBJ databases">
        <authorList>
            <person name="Nair G.R."/>
            <person name="Kaur G."/>
            <person name="Mayilraj S."/>
        </authorList>
    </citation>
    <scope>NUCLEOTIDE SEQUENCE [LARGE SCALE GENOMIC DNA]</scope>
    <source>
        <strain evidence="4">CD08_7</strain>
    </source>
</reference>
<sequence length="290" mass="32583">MVGLLFGLVAIIFLFVDSERLPEGLELPDWFYWSVVGALALAYVLNWWRGLVKVRLEEIAGFDAAAKRDKERQEVQAAHQQDKLNSITKTLDEMNTLVVEMRSYDGAAVWSPRESKQFQRMVVGMAQRVLADNVQDLRVCHYTAKFGEAGENERKHAVDAESSPPPRPNALTLSSHAPETRHSNPTLEFQSTDDEARGLFEPFVQGQVSHERNRQGFIAGEDSWRSAIRVPIKHERQMWGVLTTDCYEAGGVPVGCEQILSAAATLIALAKHYEEMSPPAVQNMPRFGFQ</sequence>
<keyword evidence="4" id="KW-1185">Reference proteome</keyword>
<evidence type="ECO:0000256" key="2">
    <source>
        <dbReference type="SAM" id="Phobius"/>
    </source>
</evidence>
<dbReference type="Proteomes" id="UP000054023">
    <property type="component" value="Unassembled WGS sequence"/>
</dbReference>
<keyword evidence="2" id="KW-0812">Transmembrane</keyword>
<keyword evidence="2" id="KW-0472">Membrane</keyword>
<dbReference type="EMBL" id="LQBM01000003">
    <property type="protein sequence ID" value="KUG58940.1"/>
    <property type="molecule type" value="Genomic_DNA"/>
</dbReference>
<evidence type="ECO:0000313" key="4">
    <source>
        <dbReference type="Proteomes" id="UP000054023"/>
    </source>
</evidence>
<keyword evidence="2" id="KW-1133">Transmembrane helix</keyword>
<evidence type="ECO:0000256" key="1">
    <source>
        <dbReference type="SAM" id="MobiDB-lite"/>
    </source>
</evidence>
<comment type="caution">
    <text evidence="3">The sequence shown here is derived from an EMBL/GenBank/DDBJ whole genome shotgun (WGS) entry which is preliminary data.</text>
</comment>
<proteinExistence type="predicted"/>
<feature type="region of interest" description="Disordered" evidence="1">
    <location>
        <begin position="150"/>
        <end position="188"/>
    </location>
</feature>
<dbReference type="STRING" id="317018.AVL63_02650"/>
<dbReference type="AlphaFoldDB" id="A0A0W8IG40"/>
<feature type="transmembrane region" description="Helical" evidence="2">
    <location>
        <begin position="30"/>
        <end position="48"/>
    </location>
</feature>
<dbReference type="InterPro" id="IPR029016">
    <property type="entry name" value="GAF-like_dom_sf"/>
</dbReference>
<evidence type="ECO:0008006" key="5">
    <source>
        <dbReference type="Google" id="ProtNLM"/>
    </source>
</evidence>
<gene>
    <name evidence="3" type="ORF">AVL63_02650</name>
</gene>
<dbReference type="Gene3D" id="3.30.450.40">
    <property type="match status" value="1"/>
</dbReference>
<accession>A0A0W8IG40</accession>
<evidence type="ECO:0000313" key="3">
    <source>
        <dbReference type="EMBL" id="KUG58940.1"/>
    </source>
</evidence>